<feature type="compositionally biased region" description="Basic and acidic residues" evidence="1">
    <location>
        <begin position="22"/>
        <end position="43"/>
    </location>
</feature>
<dbReference type="STRING" id="65489.A0A0D3GJU0"/>
<dbReference type="Proteomes" id="UP000026960">
    <property type="component" value="Chromosome 6"/>
</dbReference>
<feature type="region of interest" description="Disordered" evidence="1">
    <location>
        <begin position="22"/>
        <end position="84"/>
    </location>
</feature>
<proteinExistence type="predicted"/>
<evidence type="ECO:0000256" key="2">
    <source>
        <dbReference type="SAM" id="Phobius"/>
    </source>
</evidence>
<name>A0A0D3GJU0_9ORYZ</name>
<keyword evidence="4" id="KW-1185">Reference proteome</keyword>
<feature type="compositionally biased region" description="Low complexity" evidence="1">
    <location>
        <begin position="51"/>
        <end position="60"/>
    </location>
</feature>
<feature type="region of interest" description="Disordered" evidence="1">
    <location>
        <begin position="101"/>
        <end position="128"/>
    </location>
</feature>
<dbReference type="AlphaFoldDB" id="A0A0D3GJU0"/>
<feature type="transmembrane region" description="Helical" evidence="2">
    <location>
        <begin position="174"/>
        <end position="193"/>
    </location>
</feature>
<dbReference type="PaxDb" id="65489-OBART06G24480.1"/>
<feature type="transmembrane region" description="Helical" evidence="2">
    <location>
        <begin position="334"/>
        <end position="359"/>
    </location>
</feature>
<evidence type="ECO:0000256" key="1">
    <source>
        <dbReference type="SAM" id="MobiDB-lite"/>
    </source>
</evidence>
<keyword evidence="2" id="KW-0812">Transmembrane</keyword>
<dbReference type="HOGENOM" id="CLU_632179_0_0_1"/>
<reference evidence="3" key="2">
    <citation type="submission" date="2015-03" db="UniProtKB">
        <authorList>
            <consortium name="EnsemblPlants"/>
        </authorList>
    </citation>
    <scope>IDENTIFICATION</scope>
</reference>
<dbReference type="EnsemblPlants" id="OBART06G24480.1">
    <property type="protein sequence ID" value="OBART06G24480.1"/>
    <property type="gene ID" value="OBART06G24480"/>
</dbReference>
<sequence length="382" mass="41127">MGTKGKDKDEGGNLVGCVKISDDGVAQEKKNAMVAAREKERKSTPHVVKGAPAQAAMAAAGDEEEQRELPPGGEPHPEPLLETGDLSQDKEMQDVQVLPNHGHQGEDIEAGRNHPSNLPPEINGSSASSIERKEGKRLMHHYLKLALLFVTISTVPLINILFLRGDALKLPLGLKFAAFFAFTAFVTAISLMFHTLKLMKIKPEDIISAINSQFKVSIVLLAISISSLILSFISITCSLLPKAYYFLPISLLPSILVGVFHFIYNGKFDVRVRDVSPEESKTLKKSLKSATQLTLSLVTTSFSGFIGDLLGIYHKTEKLGGEEEEEEDGKAELGTMYAISVAVASVSFGAVLAVFGGLLGGAVGKAQLKVCTFFLTSAFVAR</sequence>
<evidence type="ECO:0000313" key="4">
    <source>
        <dbReference type="Proteomes" id="UP000026960"/>
    </source>
</evidence>
<keyword evidence="2" id="KW-0472">Membrane</keyword>
<feature type="transmembrane region" description="Helical" evidence="2">
    <location>
        <begin position="214"/>
        <end position="233"/>
    </location>
</feature>
<keyword evidence="2" id="KW-1133">Transmembrane helix</keyword>
<feature type="transmembrane region" description="Helical" evidence="2">
    <location>
        <begin position="142"/>
        <end position="162"/>
    </location>
</feature>
<dbReference type="Gramene" id="OBART06G24480.1">
    <property type="protein sequence ID" value="OBART06G24480.1"/>
    <property type="gene ID" value="OBART06G24480"/>
</dbReference>
<evidence type="ECO:0000313" key="3">
    <source>
        <dbReference type="EnsemblPlants" id="OBART06G24480.1"/>
    </source>
</evidence>
<feature type="transmembrane region" description="Helical" evidence="2">
    <location>
        <begin position="245"/>
        <end position="264"/>
    </location>
</feature>
<organism evidence="3">
    <name type="scientific">Oryza barthii</name>
    <dbReference type="NCBI Taxonomy" id="65489"/>
    <lineage>
        <taxon>Eukaryota</taxon>
        <taxon>Viridiplantae</taxon>
        <taxon>Streptophyta</taxon>
        <taxon>Embryophyta</taxon>
        <taxon>Tracheophyta</taxon>
        <taxon>Spermatophyta</taxon>
        <taxon>Magnoliopsida</taxon>
        <taxon>Liliopsida</taxon>
        <taxon>Poales</taxon>
        <taxon>Poaceae</taxon>
        <taxon>BOP clade</taxon>
        <taxon>Oryzoideae</taxon>
        <taxon>Oryzeae</taxon>
        <taxon>Oryzinae</taxon>
        <taxon>Oryza</taxon>
    </lineage>
</organism>
<feature type="transmembrane region" description="Helical" evidence="2">
    <location>
        <begin position="293"/>
        <end position="314"/>
    </location>
</feature>
<accession>A0A0D3GJU0</accession>
<reference evidence="3" key="1">
    <citation type="journal article" date="2009" name="Rice">
        <title>De Novo Next Generation Sequencing of Plant Genomes.</title>
        <authorList>
            <person name="Rounsley S."/>
            <person name="Marri P.R."/>
            <person name="Yu Y."/>
            <person name="He R."/>
            <person name="Sisneros N."/>
            <person name="Goicoechea J.L."/>
            <person name="Lee S.J."/>
            <person name="Angelova A."/>
            <person name="Kudrna D."/>
            <person name="Luo M."/>
            <person name="Affourtit J."/>
            <person name="Desany B."/>
            <person name="Knight J."/>
            <person name="Niazi F."/>
            <person name="Egholm M."/>
            <person name="Wing R.A."/>
        </authorList>
    </citation>
    <scope>NUCLEOTIDE SEQUENCE [LARGE SCALE GENOMIC DNA]</scope>
    <source>
        <strain evidence="3">cv. IRGC 105608</strain>
    </source>
</reference>
<feature type="compositionally biased region" description="Basic and acidic residues" evidence="1">
    <location>
        <begin position="103"/>
        <end position="112"/>
    </location>
</feature>
<protein>
    <submittedName>
        <fullName evidence="3">Uncharacterized protein</fullName>
    </submittedName>
</protein>